<proteinExistence type="predicted"/>
<dbReference type="InterPro" id="IPR036638">
    <property type="entry name" value="HLH_DNA-bd_sf"/>
</dbReference>
<evidence type="ECO:0000313" key="2">
    <source>
        <dbReference type="Proteomes" id="UP000005876"/>
    </source>
</evidence>
<reference evidence="2" key="1">
    <citation type="submission" date="2011-11" db="EMBL/GenBank/DDBJ databases">
        <title>Complete sequence of Paenibacillus terrae HPL-003.</title>
        <authorList>
            <person name="Shin S.H."/>
            <person name="Kim S."/>
            <person name="Kim J.Y."/>
        </authorList>
    </citation>
    <scope>NUCLEOTIDE SEQUENCE [LARGE SCALE GENOMIC DNA]</scope>
    <source>
        <strain evidence="2">HPL-003</strain>
    </source>
</reference>
<dbReference type="RefSeq" id="WP_014279746.1">
    <property type="nucleotide sequence ID" value="NC_016641.1"/>
</dbReference>
<dbReference type="GO" id="GO:0046983">
    <property type="term" value="F:protein dimerization activity"/>
    <property type="evidence" value="ECO:0007669"/>
    <property type="project" value="InterPro"/>
</dbReference>
<sequence length="59" mass="7134">MEEKELLKLRLENARQKLYDLQAKYGLEHALVLNQSMILDELINQYNRTFYRRVKKPPA</sequence>
<gene>
    <name evidence="1" type="ordered locus">HPL003_11290</name>
</gene>
<accession>G7VYM5</accession>
<evidence type="ECO:0000313" key="1">
    <source>
        <dbReference type="EMBL" id="AET59015.1"/>
    </source>
</evidence>
<dbReference type="InterPro" id="IPR037208">
    <property type="entry name" value="Spo0E-like_sf"/>
</dbReference>
<dbReference type="Gene3D" id="4.10.280.10">
    <property type="entry name" value="Helix-loop-helix DNA-binding domain"/>
    <property type="match status" value="1"/>
</dbReference>
<dbReference type="OrthoDB" id="2627535at2"/>
<organism evidence="1 2">
    <name type="scientific">Paenibacillus terrae (strain HPL-003)</name>
    <dbReference type="NCBI Taxonomy" id="985665"/>
    <lineage>
        <taxon>Bacteria</taxon>
        <taxon>Bacillati</taxon>
        <taxon>Bacillota</taxon>
        <taxon>Bacilli</taxon>
        <taxon>Bacillales</taxon>
        <taxon>Paenibacillaceae</taxon>
        <taxon>Paenibacillus</taxon>
    </lineage>
</organism>
<dbReference type="Pfam" id="PF09388">
    <property type="entry name" value="SpoOE-like"/>
    <property type="match status" value="1"/>
</dbReference>
<dbReference type="KEGG" id="pta:HPL003_11290"/>
<name>G7VYM5_PAETH</name>
<evidence type="ECO:0008006" key="3">
    <source>
        <dbReference type="Google" id="ProtNLM"/>
    </source>
</evidence>
<dbReference type="AlphaFoldDB" id="G7VYM5"/>
<dbReference type="EMBL" id="CP003107">
    <property type="protein sequence ID" value="AET59015.1"/>
    <property type="molecule type" value="Genomic_DNA"/>
</dbReference>
<dbReference type="InterPro" id="IPR018540">
    <property type="entry name" value="Spo0E-like"/>
</dbReference>
<reference evidence="1 2" key="3">
    <citation type="journal article" date="2012" name="J. Bacteriol.">
        <title>Genome Sequence of Paenibacillus terrae HPL-003, a Xylanase-Producing Bacterium Isolated from Soil Found in Forest Residue.</title>
        <authorList>
            <person name="Shin S.H."/>
            <person name="Kim S."/>
            <person name="Kim J.Y."/>
            <person name="Song H.Y."/>
            <person name="Cho S.J."/>
            <person name="Kim D.R."/>
            <person name="Lee K.I."/>
            <person name="Lim H.K."/>
            <person name="Park N.J."/>
            <person name="Hwang I.T."/>
            <person name="Yang K.S."/>
        </authorList>
    </citation>
    <scope>NUCLEOTIDE SEQUENCE [LARGE SCALE GENOMIC DNA]</scope>
    <source>
        <strain evidence="1 2">HPL-003</strain>
    </source>
</reference>
<reference key="2">
    <citation type="submission" date="2011-11" db="EMBL/GenBank/DDBJ databases">
        <authorList>
            <person name="Shin S.H."/>
            <person name="Kim S."/>
            <person name="Kim J.Y."/>
        </authorList>
    </citation>
    <scope>NUCLEOTIDE SEQUENCE</scope>
    <source>
        <strain>HPL-003</strain>
    </source>
</reference>
<protein>
    <recommendedName>
        <fullName evidence="3">Spo0E family sporulation regulatory protein-aspartic acid phosphatase</fullName>
    </recommendedName>
</protein>
<dbReference type="Proteomes" id="UP000005876">
    <property type="component" value="Chromosome"/>
</dbReference>
<dbReference type="GO" id="GO:0043937">
    <property type="term" value="P:regulation of sporulation"/>
    <property type="evidence" value="ECO:0007669"/>
    <property type="project" value="InterPro"/>
</dbReference>
<dbReference type="HOGENOM" id="CLU_189149_0_1_9"/>
<dbReference type="SUPFAM" id="SSF140500">
    <property type="entry name" value="BAS1536-like"/>
    <property type="match status" value="1"/>
</dbReference>